<protein>
    <submittedName>
        <fullName evidence="1">Uncharacterized protein</fullName>
    </submittedName>
</protein>
<reference evidence="1" key="1">
    <citation type="submission" date="2020-11" db="EMBL/GenBank/DDBJ databases">
        <authorList>
            <consortium name="DOE Joint Genome Institute"/>
            <person name="Ahrendt S."/>
            <person name="Riley R."/>
            <person name="Andreopoulos W."/>
            <person name="Labutti K."/>
            <person name="Pangilinan J."/>
            <person name="Ruiz-Duenas F.J."/>
            <person name="Barrasa J.M."/>
            <person name="Sanchez-Garcia M."/>
            <person name="Camarero S."/>
            <person name="Miyauchi S."/>
            <person name="Serrano A."/>
            <person name="Linde D."/>
            <person name="Babiker R."/>
            <person name="Drula E."/>
            <person name="Ayuso-Fernandez I."/>
            <person name="Pacheco R."/>
            <person name="Padilla G."/>
            <person name="Ferreira P."/>
            <person name="Barriuso J."/>
            <person name="Kellner H."/>
            <person name="Castanera R."/>
            <person name="Alfaro M."/>
            <person name="Ramirez L."/>
            <person name="Pisabarro A.G."/>
            <person name="Kuo A."/>
            <person name="Tritt A."/>
            <person name="Lipzen A."/>
            <person name="He G."/>
            <person name="Yan M."/>
            <person name="Ng V."/>
            <person name="Cullen D."/>
            <person name="Martin F."/>
            <person name="Rosso M.-N."/>
            <person name="Henrissat B."/>
            <person name="Hibbett D."/>
            <person name="Martinez A.T."/>
            <person name="Grigoriev I.V."/>
        </authorList>
    </citation>
    <scope>NUCLEOTIDE SEQUENCE</scope>
    <source>
        <strain evidence="1">CIRM-BRFM 674</strain>
    </source>
</reference>
<gene>
    <name evidence="1" type="ORF">BDN70DRAFT_373169</name>
</gene>
<dbReference type="Proteomes" id="UP000807469">
    <property type="component" value="Unassembled WGS sequence"/>
</dbReference>
<evidence type="ECO:0000313" key="1">
    <source>
        <dbReference type="EMBL" id="KAF9482925.1"/>
    </source>
</evidence>
<name>A0A9P5ZA26_9AGAR</name>
<accession>A0A9P5ZA26</accession>
<sequence length="88" mass="10073">MCTSTWPTPQSSAPHLHHYKSMNCVAHCCAHQPLCNVSALLDVMQYQQIKDEEAQVLTTPVIRPERLRFAHLWKASKTLFSMFAPISY</sequence>
<dbReference type="EMBL" id="MU155159">
    <property type="protein sequence ID" value="KAF9482925.1"/>
    <property type="molecule type" value="Genomic_DNA"/>
</dbReference>
<dbReference type="AlphaFoldDB" id="A0A9P5ZA26"/>
<organism evidence="1 2">
    <name type="scientific">Pholiota conissans</name>
    <dbReference type="NCBI Taxonomy" id="109636"/>
    <lineage>
        <taxon>Eukaryota</taxon>
        <taxon>Fungi</taxon>
        <taxon>Dikarya</taxon>
        <taxon>Basidiomycota</taxon>
        <taxon>Agaricomycotina</taxon>
        <taxon>Agaricomycetes</taxon>
        <taxon>Agaricomycetidae</taxon>
        <taxon>Agaricales</taxon>
        <taxon>Agaricineae</taxon>
        <taxon>Strophariaceae</taxon>
        <taxon>Pholiota</taxon>
    </lineage>
</organism>
<comment type="caution">
    <text evidence="1">The sequence shown here is derived from an EMBL/GenBank/DDBJ whole genome shotgun (WGS) entry which is preliminary data.</text>
</comment>
<keyword evidence="2" id="KW-1185">Reference proteome</keyword>
<proteinExistence type="predicted"/>
<evidence type="ECO:0000313" key="2">
    <source>
        <dbReference type="Proteomes" id="UP000807469"/>
    </source>
</evidence>